<dbReference type="FunFam" id="2.40.37.10:FF:000006">
    <property type="entry name" value="Alanine racemase"/>
    <property type="match status" value="1"/>
</dbReference>
<dbReference type="InterPro" id="IPR020622">
    <property type="entry name" value="Ala_racemase_pyridoxalP-BS"/>
</dbReference>
<dbReference type="SMART" id="SM01005">
    <property type="entry name" value="Ala_racemase_C"/>
    <property type="match status" value="1"/>
</dbReference>
<comment type="similarity">
    <text evidence="5">Belongs to the alanine racemase family.</text>
</comment>
<dbReference type="Pfam" id="PF01168">
    <property type="entry name" value="Ala_racemase_N"/>
    <property type="match status" value="1"/>
</dbReference>
<comment type="function">
    <text evidence="5">Catalyzes the interconversion of L-alanine and D-alanine. May also act on other amino acids.</text>
</comment>
<accession>A0A7G9G426</accession>
<dbReference type="PANTHER" id="PTHR30511">
    <property type="entry name" value="ALANINE RACEMASE"/>
    <property type="match status" value="1"/>
</dbReference>
<dbReference type="InterPro" id="IPR029066">
    <property type="entry name" value="PLP-binding_barrel"/>
</dbReference>
<dbReference type="Gene3D" id="2.40.37.10">
    <property type="entry name" value="Lyase, Ornithine Decarboxylase, Chain A, domain 1"/>
    <property type="match status" value="1"/>
</dbReference>
<dbReference type="KEGG" id="qdo:H9Q78_14205"/>
<dbReference type="Proteomes" id="UP000515823">
    <property type="component" value="Chromosome"/>
</dbReference>
<keyword evidence="10" id="KW-1185">Reference proteome</keyword>
<keyword evidence="4 5" id="KW-0413">Isomerase</keyword>
<evidence type="ECO:0000256" key="1">
    <source>
        <dbReference type="ARBA" id="ARBA00000316"/>
    </source>
</evidence>
<protein>
    <recommendedName>
        <fullName evidence="5">Alanine racemase</fullName>
        <ecNumber evidence="5">5.1.1.1</ecNumber>
    </recommendedName>
</protein>
<dbReference type="CDD" id="cd00430">
    <property type="entry name" value="PLPDE_III_AR"/>
    <property type="match status" value="1"/>
</dbReference>
<dbReference type="GO" id="GO:0005829">
    <property type="term" value="C:cytosol"/>
    <property type="evidence" value="ECO:0007669"/>
    <property type="project" value="TreeGrafter"/>
</dbReference>
<dbReference type="GO" id="GO:0009252">
    <property type="term" value="P:peptidoglycan biosynthetic process"/>
    <property type="evidence" value="ECO:0007669"/>
    <property type="project" value="TreeGrafter"/>
</dbReference>
<keyword evidence="3 5" id="KW-0663">Pyridoxal phosphate</keyword>
<comment type="cofactor">
    <cofactor evidence="2 5 6">
        <name>pyridoxal 5'-phosphate</name>
        <dbReference type="ChEBI" id="CHEBI:597326"/>
    </cofactor>
</comment>
<evidence type="ECO:0000256" key="5">
    <source>
        <dbReference type="HAMAP-Rule" id="MF_01201"/>
    </source>
</evidence>
<comment type="catalytic activity">
    <reaction evidence="1 5">
        <text>L-alanine = D-alanine</text>
        <dbReference type="Rhea" id="RHEA:20249"/>
        <dbReference type="ChEBI" id="CHEBI:57416"/>
        <dbReference type="ChEBI" id="CHEBI:57972"/>
        <dbReference type="EC" id="5.1.1.1"/>
    </reaction>
</comment>
<reference evidence="9 10" key="1">
    <citation type="submission" date="2020-08" db="EMBL/GenBank/DDBJ databases">
        <authorList>
            <person name="Liu C."/>
            <person name="Sun Q."/>
        </authorList>
    </citation>
    <scope>NUCLEOTIDE SEQUENCE [LARGE SCALE GENOMIC DNA]</scope>
    <source>
        <strain evidence="9 10">NSJ-38</strain>
    </source>
</reference>
<dbReference type="PROSITE" id="PS00395">
    <property type="entry name" value="ALANINE_RACEMASE"/>
    <property type="match status" value="1"/>
</dbReference>
<dbReference type="UniPathway" id="UPA00042">
    <property type="reaction ID" value="UER00497"/>
</dbReference>
<name>A0A7G9G426_9FIRM</name>
<dbReference type="GO" id="GO:0030170">
    <property type="term" value="F:pyridoxal phosphate binding"/>
    <property type="evidence" value="ECO:0007669"/>
    <property type="project" value="UniProtKB-UniRule"/>
</dbReference>
<dbReference type="InterPro" id="IPR001608">
    <property type="entry name" value="Ala_racemase_N"/>
</dbReference>
<dbReference type="GO" id="GO:0008784">
    <property type="term" value="F:alanine racemase activity"/>
    <property type="evidence" value="ECO:0007669"/>
    <property type="project" value="UniProtKB-UniRule"/>
</dbReference>
<evidence type="ECO:0000256" key="6">
    <source>
        <dbReference type="PIRSR" id="PIRSR600821-50"/>
    </source>
</evidence>
<dbReference type="HAMAP" id="MF_01201">
    <property type="entry name" value="Ala_racemase"/>
    <property type="match status" value="1"/>
</dbReference>
<evidence type="ECO:0000256" key="7">
    <source>
        <dbReference type="PIRSR" id="PIRSR600821-52"/>
    </source>
</evidence>
<dbReference type="Gene3D" id="3.20.20.10">
    <property type="entry name" value="Alanine racemase"/>
    <property type="match status" value="1"/>
</dbReference>
<dbReference type="InterPro" id="IPR009006">
    <property type="entry name" value="Ala_racemase/Decarboxylase_C"/>
</dbReference>
<feature type="active site" description="Proton acceptor; specific for L-alanine" evidence="5">
    <location>
        <position position="266"/>
    </location>
</feature>
<dbReference type="SUPFAM" id="SSF50621">
    <property type="entry name" value="Alanine racemase C-terminal domain-like"/>
    <property type="match status" value="1"/>
</dbReference>
<feature type="domain" description="Alanine racemase C-terminal" evidence="8">
    <location>
        <begin position="245"/>
        <end position="373"/>
    </location>
</feature>
<dbReference type="Pfam" id="PF00842">
    <property type="entry name" value="Ala_racemase_C"/>
    <property type="match status" value="1"/>
</dbReference>
<dbReference type="RefSeq" id="WP_249302661.1">
    <property type="nucleotide sequence ID" value="NZ_CP060634.1"/>
</dbReference>
<gene>
    <name evidence="9" type="primary">alr</name>
    <name evidence="9" type="ORF">H9Q78_14205</name>
</gene>
<evidence type="ECO:0000313" key="9">
    <source>
        <dbReference type="EMBL" id="QNM05558.1"/>
    </source>
</evidence>
<dbReference type="GO" id="GO:0030632">
    <property type="term" value="P:D-alanine biosynthetic process"/>
    <property type="evidence" value="ECO:0007669"/>
    <property type="project" value="UniProtKB-UniRule"/>
</dbReference>
<dbReference type="AlphaFoldDB" id="A0A7G9G426"/>
<feature type="binding site" evidence="5 7">
    <location>
        <position position="314"/>
    </location>
    <ligand>
        <name>substrate</name>
    </ligand>
</feature>
<dbReference type="PRINTS" id="PR00992">
    <property type="entry name" value="ALARACEMASE"/>
</dbReference>
<dbReference type="InterPro" id="IPR011079">
    <property type="entry name" value="Ala_racemase_C"/>
</dbReference>
<feature type="binding site" evidence="5 7">
    <location>
        <position position="135"/>
    </location>
    <ligand>
        <name>substrate</name>
    </ligand>
</feature>
<dbReference type="NCBIfam" id="TIGR00492">
    <property type="entry name" value="alr"/>
    <property type="match status" value="1"/>
</dbReference>
<evidence type="ECO:0000313" key="10">
    <source>
        <dbReference type="Proteomes" id="UP000515823"/>
    </source>
</evidence>
<sequence>MKEYSRTAAWIDLDAIYGNVKALKENTRKGTRICAVIKADGYGHGAVPIARKLKGLADYFAVATAEEAFNLRYHQIEEPILVLGYVPEDAYERAVMEEIRLTVYTYEMAERLSEAAKRCGKQAFIHIKLETGMNRIGFRPGEEALSQAEAMSRLPGIMLEGIFSHFARADEKDKSYAERQYRIFDGFVSALKKRGVEIPLKHMGNSAAIIDLPQFDVDMVRAGIALYGMYPSNEVDRRRVGLTPALRLTARVIFIKEIEPGETVGYGGTYTAQRRMKIATIPIGYGDGYPRNLSNRGYVLLDGKKAPITGRVCMDQLMVDVTDVPEVRQGDEAVLVGRDGEQMISVEELAELAGTFNYEFVCDLGKRIPRIYLDGGKIVGKKDYFTDPYEIVL</sequence>
<evidence type="ECO:0000259" key="8">
    <source>
        <dbReference type="SMART" id="SM01005"/>
    </source>
</evidence>
<dbReference type="SUPFAM" id="SSF51419">
    <property type="entry name" value="PLP-binding barrel"/>
    <property type="match status" value="1"/>
</dbReference>
<evidence type="ECO:0000256" key="4">
    <source>
        <dbReference type="ARBA" id="ARBA00023235"/>
    </source>
</evidence>
<comment type="pathway">
    <text evidence="5">Amino-acid biosynthesis; D-alanine biosynthesis; D-alanine from L-alanine: step 1/1.</text>
</comment>
<dbReference type="FunFam" id="3.20.20.10:FF:000002">
    <property type="entry name" value="Alanine racemase"/>
    <property type="match status" value="1"/>
</dbReference>
<proteinExistence type="inferred from homology"/>
<dbReference type="PANTHER" id="PTHR30511:SF0">
    <property type="entry name" value="ALANINE RACEMASE, CATABOLIC-RELATED"/>
    <property type="match status" value="1"/>
</dbReference>
<feature type="modified residue" description="N6-(pyridoxal phosphate)lysine" evidence="5 6">
    <location>
        <position position="38"/>
    </location>
</feature>
<feature type="active site" description="Proton acceptor; specific for D-alanine" evidence="5">
    <location>
        <position position="38"/>
    </location>
</feature>
<dbReference type="InterPro" id="IPR000821">
    <property type="entry name" value="Ala_racemase"/>
</dbReference>
<evidence type="ECO:0000256" key="2">
    <source>
        <dbReference type="ARBA" id="ARBA00001933"/>
    </source>
</evidence>
<dbReference type="EC" id="5.1.1.1" evidence="5"/>
<organism evidence="9 10">
    <name type="scientific">Qiania dongpingensis</name>
    <dbReference type="NCBI Taxonomy" id="2763669"/>
    <lineage>
        <taxon>Bacteria</taxon>
        <taxon>Bacillati</taxon>
        <taxon>Bacillota</taxon>
        <taxon>Clostridia</taxon>
        <taxon>Lachnospirales</taxon>
        <taxon>Lachnospiraceae</taxon>
        <taxon>Qiania</taxon>
    </lineage>
</organism>
<evidence type="ECO:0000256" key="3">
    <source>
        <dbReference type="ARBA" id="ARBA00022898"/>
    </source>
</evidence>
<dbReference type="EMBL" id="CP060634">
    <property type="protein sequence ID" value="QNM05558.1"/>
    <property type="molecule type" value="Genomic_DNA"/>
</dbReference>